<comment type="caution">
    <text evidence="1">The sequence shown here is derived from an EMBL/GenBank/DDBJ whole genome shotgun (WGS) entry which is preliminary data.</text>
</comment>
<sequence length="79" mass="9271">MAILKEDLHKLIDTTQDEKLLEEIFMILSSRNSYVEGDLWNNLSEEQKKEVLASNSEIEDDSAWISNEEMKLKNAKWLE</sequence>
<dbReference type="AlphaFoldDB" id="A0A512B4N3"/>
<evidence type="ECO:0000313" key="2">
    <source>
        <dbReference type="Proteomes" id="UP000321532"/>
    </source>
</evidence>
<keyword evidence="2" id="KW-1185">Reference proteome</keyword>
<organism evidence="1 2">
    <name type="scientific">Adhaeribacter aerolatus</name>
    <dbReference type="NCBI Taxonomy" id="670289"/>
    <lineage>
        <taxon>Bacteria</taxon>
        <taxon>Pseudomonadati</taxon>
        <taxon>Bacteroidota</taxon>
        <taxon>Cytophagia</taxon>
        <taxon>Cytophagales</taxon>
        <taxon>Hymenobacteraceae</taxon>
        <taxon>Adhaeribacter</taxon>
    </lineage>
</organism>
<dbReference type="OrthoDB" id="1123256at2"/>
<dbReference type="Proteomes" id="UP000321532">
    <property type="component" value="Unassembled WGS sequence"/>
</dbReference>
<accession>A0A512B4N3</accession>
<gene>
    <name evidence="1" type="ORF">AAE02nite_45830</name>
</gene>
<proteinExistence type="predicted"/>
<name>A0A512B4N3_9BACT</name>
<protein>
    <submittedName>
        <fullName evidence="1">Uncharacterized protein</fullName>
    </submittedName>
</protein>
<dbReference type="RefSeq" id="WP_146904009.1">
    <property type="nucleotide sequence ID" value="NZ_BJYS01000046.1"/>
</dbReference>
<dbReference type="EMBL" id="BJYS01000046">
    <property type="protein sequence ID" value="GEO06919.1"/>
    <property type="molecule type" value="Genomic_DNA"/>
</dbReference>
<evidence type="ECO:0000313" key="1">
    <source>
        <dbReference type="EMBL" id="GEO06919.1"/>
    </source>
</evidence>
<reference evidence="1 2" key="1">
    <citation type="submission" date="2019-07" db="EMBL/GenBank/DDBJ databases">
        <title>Whole genome shotgun sequence of Adhaeribacter aerolatus NBRC 106133.</title>
        <authorList>
            <person name="Hosoyama A."/>
            <person name="Uohara A."/>
            <person name="Ohji S."/>
            <person name="Ichikawa N."/>
        </authorList>
    </citation>
    <scope>NUCLEOTIDE SEQUENCE [LARGE SCALE GENOMIC DNA]</scope>
    <source>
        <strain evidence="1 2">NBRC 106133</strain>
    </source>
</reference>